<comment type="caution">
    <text evidence="3">The sequence shown here is derived from an EMBL/GenBank/DDBJ whole genome shotgun (WGS) entry which is preliminary data.</text>
</comment>
<feature type="signal peptide" evidence="1">
    <location>
        <begin position="1"/>
        <end position="22"/>
    </location>
</feature>
<evidence type="ECO:0000313" key="4">
    <source>
        <dbReference type="Proteomes" id="UP000245379"/>
    </source>
</evidence>
<dbReference type="GO" id="GO:0019867">
    <property type="term" value="C:outer membrane"/>
    <property type="evidence" value="ECO:0007669"/>
    <property type="project" value="InterPro"/>
</dbReference>
<keyword evidence="1" id="KW-0732">Signal</keyword>
<feature type="domain" description="SusE outer membrane protein" evidence="2">
    <location>
        <begin position="23"/>
        <end position="128"/>
    </location>
</feature>
<dbReference type="RefSeq" id="WP_109926406.1">
    <property type="nucleotide sequence ID" value="NZ_QGNZ01000003.1"/>
</dbReference>
<reference evidence="3 4" key="1">
    <citation type="submission" date="2018-05" db="EMBL/GenBank/DDBJ databases">
        <title>Pedobacter paludis sp. nov., isolated from wetland soil.</title>
        <authorList>
            <person name="Zhang Y."/>
            <person name="Wang G."/>
        </authorList>
    </citation>
    <scope>NUCLEOTIDE SEQUENCE [LARGE SCALE GENOMIC DNA]</scope>
    <source>
        <strain evidence="3 4">KCTC22721</strain>
    </source>
</reference>
<dbReference type="Gene3D" id="2.60.40.3620">
    <property type="match status" value="2"/>
</dbReference>
<dbReference type="CDD" id="cd12967">
    <property type="entry name" value="CBM_SusE-F_like_u1"/>
    <property type="match status" value="1"/>
</dbReference>
<organism evidence="3 4">
    <name type="scientific">Pedobacter yonginense</name>
    <dbReference type="NCBI Taxonomy" id="651869"/>
    <lineage>
        <taxon>Bacteria</taxon>
        <taxon>Pseudomonadati</taxon>
        <taxon>Bacteroidota</taxon>
        <taxon>Sphingobacteriia</taxon>
        <taxon>Sphingobacteriales</taxon>
        <taxon>Sphingobacteriaceae</taxon>
        <taxon>Pedobacter</taxon>
    </lineage>
</organism>
<dbReference type="CDD" id="cd12956">
    <property type="entry name" value="CBM_SusE-F_like"/>
    <property type="match status" value="1"/>
</dbReference>
<evidence type="ECO:0000313" key="3">
    <source>
        <dbReference type="EMBL" id="PWS27073.1"/>
    </source>
</evidence>
<keyword evidence="4" id="KW-1185">Reference proteome</keyword>
<dbReference type="InterPro" id="IPR025970">
    <property type="entry name" value="SusE"/>
</dbReference>
<sequence length="344" mass="36057">MKSIFIKSLALCFIALSLWSCKKDETRTVSSVAAAGTLTASTTTLTLAQANGASPALTLSYPLASSSGYVIPVNTTLQFALKGTNFATPREIVVTSKSYVPTVTEVNNMILALGGVVNQPAQIEVRLKSGAAANDVTYSNVVTLTATPFLASAWIYAPGAYQGWNPSTADSLISLSSNGIYTGMIAFTPGNLEFKITPAKKWDIAFGDAGAGKISSSAGDNLKSPDAIIKQVTVDLKLNTITFGTPKEWSIIGDATLGGWNNDTDMKGVNDGKFTVYSIKTTLGVGEFKFRFNHAWDVNLGGAATLTLGGDNIKVTSAGTYTITLTVAKTADKVTGGTYTIVKN</sequence>
<evidence type="ECO:0000259" key="2">
    <source>
        <dbReference type="Pfam" id="PF14292"/>
    </source>
</evidence>
<dbReference type="Proteomes" id="UP000245379">
    <property type="component" value="Unassembled WGS sequence"/>
</dbReference>
<dbReference type="OrthoDB" id="975117at2"/>
<feature type="chain" id="PRO_5016464201" evidence="1">
    <location>
        <begin position="23"/>
        <end position="344"/>
    </location>
</feature>
<dbReference type="AlphaFoldDB" id="A0A317EME6"/>
<accession>A0A317EME6</accession>
<name>A0A317EME6_9SPHI</name>
<dbReference type="GO" id="GO:2001070">
    <property type="term" value="F:starch binding"/>
    <property type="evidence" value="ECO:0007669"/>
    <property type="project" value="InterPro"/>
</dbReference>
<dbReference type="EMBL" id="QGNZ01000003">
    <property type="protein sequence ID" value="PWS27073.1"/>
    <property type="molecule type" value="Genomic_DNA"/>
</dbReference>
<protein>
    <submittedName>
        <fullName evidence="3">DUF5116 domain-containing protein</fullName>
    </submittedName>
</protein>
<gene>
    <name evidence="3" type="ORF">DHW03_13765</name>
</gene>
<evidence type="ECO:0000256" key="1">
    <source>
        <dbReference type="SAM" id="SignalP"/>
    </source>
</evidence>
<dbReference type="Pfam" id="PF14292">
    <property type="entry name" value="SusE"/>
    <property type="match status" value="1"/>
</dbReference>
<proteinExistence type="predicted"/>